<dbReference type="EMBL" id="WVHS01000002">
    <property type="protein sequence ID" value="MXV15389.1"/>
    <property type="molecule type" value="Genomic_DNA"/>
</dbReference>
<feature type="chain" id="PRO_5029502553" description="GLPGLI family protein" evidence="1">
    <location>
        <begin position="21"/>
        <end position="222"/>
    </location>
</feature>
<reference evidence="2 3" key="1">
    <citation type="submission" date="2019-11" db="EMBL/GenBank/DDBJ databases">
        <title>Pedobacter sp. HMF7056 Genome sequencing and assembly.</title>
        <authorList>
            <person name="Kang H."/>
            <person name="Kim H."/>
            <person name="Joh K."/>
        </authorList>
    </citation>
    <scope>NUCLEOTIDE SEQUENCE [LARGE SCALE GENOMIC DNA]</scope>
    <source>
        <strain evidence="2 3">HMF7056</strain>
    </source>
</reference>
<accession>A0A7K1XXD4</accession>
<evidence type="ECO:0000256" key="1">
    <source>
        <dbReference type="SAM" id="SignalP"/>
    </source>
</evidence>
<name>A0A7K1XXD4_9SPHI</name>
<organism evidence="2 3">
    <name type="scientific">Hufsiella ginkgonis</name>
    <dbReference type="NCBI Taxonomy" id="2695274"/>
    <lineage>
        <taxon>Bacteria</taxon>
        <taxon>Pseudomonadati</taxon>
        <taxon>Bacteroidota</taxon>
        <taxon>Sphingobacteriia</taxon>
        <taxon>Sphingobacteriales</taxon>
        <taxon>Sphingobacteriaceae</taxon>
        <taxon>Hufsiella</taxon>
    </lineage>
</organism>
<sequence length="222" mass="25226">MKKVLLIASLLFIGVNGVKAQGFVTDINGKPVLTKNYSEVQGDPNLYKDWVNGLVKFNEGKPYRYDKLNYDQLNDNLLFLSKTGEPFNFIDPVSEFTLSSGMMENQTFRNNYPAAKNTTEKSFFQVLADGKVQFLKRSIKSIIETKEYNSTAVKTFVPVISYYIFKSGQMIPVKKDKKIILAVLSDKAAALEKYIDSEKISFKDDSDISKLIGYYNTINQRT</sequence>
<dbReference type="RefSeq" id="WP_160906389.1">
    <property type="nucleotide sequence ID" value="NZ_WVHS01000002.1"/>
</dbReference>
<keyword evidence="1" id="KW-0732">Signal</keyword>
<dbReference type="Proteomes" id="UP000451233">
    <property type="component" value="Unassembled WGS sequence"/>
</dbReference>
<gene>
    <name evidence="2" type="ORF">GS398_08755</name>
</gene>
<feature type="signal peptide" evidence="1">
    <location>
        <begin position="1"/>
        <end position="20"/>
    </location>
</feature>
<evidence type="ECO:0000313" key="3">
    <source>
        <dbReference type="Proteomes" id="UP000451233"/>
    </source>
</evidence>
<comment type="caution">
    <text evidence="2">The sequence shown here is derived from an EMBL/GenBank/DDBJ whole genome shotgun (WGS) entry which is preliminary data.</text>
</comment>
<evidence type="ECO:0008006" key="4">
    <source>
        <dbReference type="Google" id="ProtNLM"/>
    </source>
</evidence>
<proteinExistence type="predicted"/>
<protein>
    <recommendedName>
        <fullName evidence="4">GLPGLI family protein</fullName>
    </recommendedName>
</protein>
<dbReference type="AlphaFoldDB" id="A0A7K1XXD4"/>
<keyword evidence="3" id="KW-1185">Reference proteome</keyword>
<evidence type="ECO:0000313" key="2">
    <source>
        <dbReference type="EMBL" id="MXV15389.1"/>
    </source>
</evidence>